<evidence type="ECO:0000313" key="11">
    <source>
        <dbReference type="EMBL" id="CAI0410030.1"/>
    </source>
</evidence>
<dbReference type="Proteomes" id="UP001154282">
    <property type="component" value="Unassembled WGS sequence"/>
</dbReference>
<feature type="transmembrane region" description="Helical" evidence="10">
    <location>
        <begin position="283"/>
        <end position="306"/>
    </location>
</feature>
<reference evidence="11" key="1">
    <citation type="submission" date="2022-08" db="EMBL/GenBank/DDBJ databases">
        <authorList>
            <person name="Gutierrez-Valencia J."/>
        </authorList>
    </citation>
    <scope>NUCLEOTIDE SEQUENCE</scope>
</reference>
<dbReference type="PANTHER" id="PTHR31998">
    <property type="entry name" value="K(+)-INSENSITIVE PYROPHOSPHATE-ENERGIZED PROTON PUMP"/>
    <property type="match status" value="1"/>
</dbReference>
<dbReference type="GO" id="GO:0016020">
    <property type="term" value="C:membrane"/>
    <property type="evidence" value="ECO:0007669"/>
    <property type="project" value="InterPro"/>
</dbReference>
<feature type="transmembrane region" description="Helical" evidence="10">
    <location>
        <begin position="70"/>
        <end position="95"/>
    </location>
</feature>
<evidence type="ECO:0000256" key="3">
    <source>
        <dbReference type="ARBA" id="ARBA00022448"/>
    </source>
</evidence>
<dbReference type="AlphaFoldDB" id="A0AAV0JJD1"/>
<organism evidence="11 12">
    <name type="scientific">Linum tenue</name>
    <dbReference type="NCBI Taxonomy" id="586396"/>
    <lineage>
        <taxon>Eukaryota</taxon>
        <taxon>Viridiplantae</taxon>
        <taxon>Streptophyta</taxon>
        <taxon>Embryophyta</taxon>
        <taxon>Tracheophyta</taxon>
        <taxon>Spermatophyta</taxon>
        <taxon>Magnoliopsida</taxon>
        <taxon>eudicotyledons</taxon>
        <taxon>Gunneridae</taxon>
        <taxon>Pentapetalae</taxon>
        <taxon>rosids</taxon>
        <taxon>fabids</taxon>
        <taxon>Malpighiales</taxon>
        <taxon>Linaceae</taxon>
        <taxon>Linum</taxon>
    </lineage>
</organism>
<feature type="transmembrane region" description="Helical" evidence="10">
    <location>
        <begin position="354"/>
        <end position="372"/>
    </location>
</feature>
<name>A0AAV0JJD1_9ROSI</name>
<evidence type="ECO:0000256" key="6">
    <source>
        <dbReference type="ARBA" id="ARBA00022967"/>
    </source>
</evidence>
<keyword evidence="8" id="KW-0406">Ion transport</keyword>
<gene>
    <name evidence="11" type="ORF">LITE_LOCUS14582</name>
</gene>
<comment type="caution">
    <text evidence="11">The sequence shown here is derived from an EMBL/GenBank/DDBJ whole genome shotgun (WGS) entry which is preliminary data.</text>
</comment>
<evidence type="ECO:0000256" key="10">
    <source>
        <dbReference type="SAM" id="Phobius"/>
    </source>
</evidence>
<evidence type="ECO:0000256" key="8">
    <source>
        <dbReference type="ARBA" id="ARBA00023065"/>
    </source>
</evidence>
<keyword evidence="6" id="KW-1278">Translocase</keyword>
<feature type="transmembrane region" description="Helical" evidence="10">
    <location>
        <begin position="12"/>
        <end position="31"/>
    </location>
</feature>
<dbReference type="Pfam" id="PF03030">
    <property type="entry name" value="H_PPase"/>
    <property type="match status" value="1"/>
</dbReference>
<keyword evidence="3" id="KW-0813">Transport</keyword>
<dbReference type="GO" id="GO:0012505">
    <property type="term" value="C:endomembrane system"/>
    <property type="evidence" value="ECO:0007669"/>
    <property type="project" value="UniProtKB-SubCell"/>
</dbReference>
<evidence type="ECO:0000256" key="7">
    <source>
        <dbReference type="ARBA" id="ARBA00022989"/>
    </source>
</evidence>
<keyword evidence="4 10" id="KW-0812">Transmembrane</keyword>
<accession>A0AAV0JJD1</accession>
<evidence type="ECO:0000256" key="9">
    <source>
        <dbReference type="ARBA" id="ARBA00023136"/>
    </source>
</evidence>
<keyword evidence="7 10" id="KW-1133">Transmembrane helix</keyword>
<dbReference type="InterPro" id="IPR004131">
    <property type="entry name" value="PPase-energised_H-pump"/>
</dbReference>
<evidence type="ECO:0000256" key="5">
    <source>
        <dbReference type="ARBA" id="ARBA00022842"/>
    </source>
</evidence>
<dbReference type="EC" id="7.1.3.1" evidence="2"/>
<feature type="transmembrane region" description="Helical" evidence="10">
    <location>
        <begin position="190"/>
        <end position="211"/>
    </location>
</feature>
<comment type="subcellular location">
    <subcellularLocation>
        <location evidence="1">Endomembrane system</location>
        <topology evidence="1">Multi-pass membrane protein</topology>
    </subcellularLocation>
</comment>
<evidence type="ECO:0000256" key="4">
    <source>
        <dbReference type="ARBA" id="ARBA00022692"/>
    </source>
</evidence>
<dbReference type="EMBL" id="CAMGYJ010000005">
    <property type="protein sequence ID" value="CAI0410030.1"/>
    <property type="molecule type" value="Genomic_DNA"/>
</dbReference>
<proteinExistence type="predicted"/>
<sequence>MLYTEQAPSAWFSFALCGLVGIITAYAFVWISKYYTDYKYEPVRSLALASSTGHGTNIIAGVSLGLESTALPVLIISVAIVSAFWLGGLFGTAVATMGMLSTAGYVLTMDMFGPIADNAGGIVEMSQQPESVREITDVLDAVGNTTKATTKGFAIGSAALASFLLFSAYMDEVSTFAQEPLTQVTTNVQIDIAIPEVFVGGLLGSMLIFLFSAWACSAVGKTAQEVVNEVRRQFIERPGIMEYKEKPDYGRCVAIVASASLREMIKPGALAIISPMVVGQPLLGAKVVAAMLMFATVSGILMALFLNTAGGAWDNAKKYIETGVLGGKGSDCHKAAVTGDTVGDPFKDTAGPSLHVLIKMLATITLVMAPIFL</sequence>
<keyword evidence="5" id="KW-0460">Magnesium</keyword>
<keyword evidence="12" id="KW-1185">Reference proteome</keyword>
<dbReference type="GO" id="GO:0009678">
    <property type="term" value="F:diphosphate hydrolysis-driven proton transmembrane transporter activity"/>
    <property type="evidence" value="ECO:0007669"/>
    <property type="project" value="UniProtKB-EC"/>
</dbReference>
<evidence type="ECO:0000256" key="1">
    <source>
        <dbReference type="ARBA" id="ARBA00004127"/>
    </source>
</evidence>
<keyword evidence="9 10" id="KW-0472">Membrane</keyword>
<evidence type="ECO:0000256" key="2">
    <source>
        <dbReference type="ARBA" id="ARBA00013242"/>
    </source>
</evidence>
<feature type="transmembrane region" description="Helical" evidence="10">
    <location>
        <begin position="152"/>
        <end position="170"/>
    </location>
</feature>
<dbReference type="GO" id="GO:0004427">
    <property type="term" value="F:inorganic diphosphate phosphatase activity"/>
    <property type="evidence" value="ECO:0007669"/>
    <property type="project" value="InterPro"/>
</dbReference>
<evidence type="ECO:0000313" key="12">
    <source>
        <dbReference type="Proteomes" id="UP001154282"/>
    </source>
</evidence>
<protein>
    <recommendedName>
        <fullName evidence="2">H(+)-exporting diphosphatase</fullName>
        <ecNumber evidence="2">7.1.3.1</ecNumber>
    </recommendedName>
</protein>